<evidence type="ECO:0008006" key="4">
    <source>
        <dbReference type="Google" id="ProtNLM"/>
    </source>
</evidence>
<name>A0ABN2SM11_9PSEU</name>
<feature type="chain" id="PRO_5047238894" description="SH3 domain-containing protein" evidence="1">
    <location>
        <begin position="30"/>
        <end position="105"/>
    </location>
</feature>
<reference evidence="2 3" key="1">
    <citation type="journal article" date="2019" name="Int. J. Syst. Evol. Microbiol.">
        <title>The Global Catalogue of Microorganisms (GCM) 10K type strain sequencing project: providing services to taxonomists for standard genome sequencing and annotation.</title>
        <authorList>
            <consortium name="The Broad Institute Genomics Platform"/>
            <consortium name="The Broad Institute Genome Sequencing Center for Infectious Disease"/>
            <person name="Wu L."/>
            <person name="Ma J."/>
        </authorList>
    </citation>
    <scope>NUCLEOTIDE SEQUENCE [LARGE SCALE GENOMIC DNA]</scope>
    <source>
        <strain evidence="2 3">JCM 14545</strain>
    </source>
</reference>
<protein>
    <recommendedName>
        <fullName evidence="4">SH3 domain-containing protein</fullName>
    </recommendedName>
</protein>
<organism evidence="2 3">
    <name type="scientific">Amycolatopsis minnesotensis</name>
    <dbReference type="NCBI Taxonomy" id="337894"/>
    <lineage>
        <taxon>Bacteria</taxon>
        <taxon>Bacillati</taxon>
        <taxon>Actinomycetota</taxon>
        <taxon>Actinomycetes</taxon>
        <taxon>Pseudonocardiales</taxon>
        <taxon>Pseudonocardiaceae</taxon>
        <taxon>Amycolatopsis</taxon>
    </lineage>
</organism>
<gene>
    <name evidence="2" type="ORF">GCM10009754_79240</name>
</gene>
<evidence type="ECO:0000313" key="3">
    <source>
        <dbReference type="Proteomes" id="UP001501116"/>
    </source>
</evidence>
<comment type="caution">
    <text evidence="2">The sequence shown here is derived from an EMBL/GenBank/DDBJ whole genome shotgun (WGS) entry which is preliminary data.</text>
</comment>
<keyword evidence="3" id="KW-1185">Reference proteome</keyword>
<dbReference type="Proteomes" id="UP001501116">
    <property type="component" value="Unassembled WGS sequence"/>
</dbReference>
<evidence type="ECO:0000256" key="1">
    <source>
        <dbReference type="SAM" id="SignalP"/>
    </source>
</evidence>
<feature type="signal peptide" evidence="1">
    <location>
        <begin position="1"/>
        <end position="29"/>
    </location>
</feature>
<evidence type="ECO:0000313" key="2">
    <source>
        <dbReference type="EMBL" id="GAA1989160.1"/>
    </source>
</evidence>
<proteinExistence type="predicted"/>
<dbReference type="EMBL" id="BAAANN010000051">
    <property type="protein sequence ID" value="GAA1989160.1"/>
    <property type="molecule type" value="Genomic_DNA"/>
</dbReference>
<sequence>MRKLAAKLTLVGATAALLGGAFLSAPAQADQLAAGIPGRFIADTDILNAPDGGLVGKGWNGQGVTINCQTPDGHWWNLNAPEASGWVWQAGQVLKEWATPEVPVC</sequence>
<keyword evidence="1" id="KW-0732">Signal</keyword>
<dbReference type="RefSeq" id="WP_344430681.1">
    <property type="nucleotide sequence ID" value="NZ_BAAANN010000051.1"/>
</dbReference>
<accession>A0ABN2SM11</accession>